<dbReference type="Gene3D" id="3.40.50.2300">
    <property type="match status" value="2"/>
</dbReference>
<reference evidence="5 6" key="1">
    <citation type="submission" date="2016-09" db="EMBL/GenBank/DDBJ databases">
        <title>Couchioplanes caeruleus draft genome sequence.</title>
        <authorList>
            <person name="Sheehan J."/>
            <person name="Caffrey P."/>
        </authorList>
    </citation>
    <scope>NUCLEOTIDE SEQUENCE [LARGE SCALE GENOMIC DNA]</scope>
    <source>
        <strain evidence="5 6">DSM 43634</strain>
    </source>
</reference>
<proteinExistence type="predicted"/>
<dbReference type="InterPro" id="IPR025997">
    <property type="entry name" value="SBP_2_dom"/>
</dbReference>
<evidence type="ECO:0000313" key="6">
    <source>
        <dbReference type="Proteomes" id="UP000182486"/>
    </source>
</evidence>
<dbReference type="RefSeq" id="WP_071810133.1">
    <property type="nucleotide sequence ID" value="NZ_MEIA01000558.1"/>
</dbReference>
<dbReference type="AlphaFoldDB" id="A0A1K0GBN7"/>
<keyword evidence="2 3" id="KW-0732">Signal</keyword>
<keyword evidence="6" id="KW-1185">Reference proteome</keyword>
<dbReference type="PROSITE" id="PS51257">
    <property type="entry name" value="PROKAR_LIPOPROTEIN"/>
    <property type="match status" value="1"/>
</dbReference>
<evidence type="ECO:0000256" key="2">
    <source>
        <dbReference type="ARBA" id="ARBA00022729"/>
    </source>
</evidence>
<gene>
    <name evidence="5" type="ORF">BG844_36860</name>
</gene>
<comment type="subcellular location">
    <subcellularLocation>
        <location evidence="1">Cell envelope</location>
    </subcellularLocation>
</comment>
<feature type="chain" id="PRO_5009664287" evidence="3">
    <location>
        <begin position="24"/>
        <end position="372"/>
    </location>
</feature>
<dbReference type="EMBL" id="MEIA01000558">
    <property type="protein sequence ID" value="OJF09582.1"/>
    <property type="molecule type" value="Genomic_DNA"/>
</dbReference>
<feature type="signal peptide" evidence="3">
    <location>
        <begin position="1"/>
        <end position="23"/>
    </location>
</feature>
<comment type="caution">
    <text evidence="5">The sequence shown here is derived from an EMBL/GenBank/DDBJ whole genome shotgun (WGS) entry which is preliminary data.</text>
</comment>
<dbReference type="PANTHER" id="PTHR30036">
    <property type="entry name" value="D-XYLOSE-BINDING PERIPLASMIC PROTEIN"/>
    <property type="match status" value="1"/>
</dbReference>
<dbReference type="InterPro" id="IPR028082">
    <property type="entry name" value="Peripla_BP_I"/>
</dbReference>
<dbReference type="PANTHER" id="PTHR30036:SF1">
    <property type="entry name" value="D-XYLOSE-BINDING PERIPLASMIC PROTEIN"/>
    <property type="match status" value="1"/>
</dbReference>
<sequence length="372" mass="39173">MRTKLSALAAAGLLILSGLTACTDEKGDAAAPGGSGGNRAAGEGKIGVILPDTTTSQRWGTDDPKLLKAAFAKAGVPVDIQNAQGDKAQFQRIADSMIAGGVRVLMIANLDSVTGKNVLDKARARGIKTIDYDRLTLNGGADYYVSFDNVAVGEMQGKGLVRCLTDRRASVPLVADLNGSPTDHNATLFKAGYESVLQPKYDDGVYLKGPDQSIEDWNNDEAEVVFREMWLQSGKKIRGVLAANDGLGNAAIKVLKQDGMNGKVPVTGQDATVQGLQNILAGDQCMTVYKSIKQEADAAAGLAIQLFQGQNPTLKGEPVKDPESGAFVPAVLLEPRPIFAKDIGFVIKDGFVEKSAVCAGRFAAFCAKNGIK</sequence>
<dbReference type="InterPro" id="IPR050555">
    <property type="entry name" value="Bact_Solute-Bind_Prot2"/>
</dbReference>
<name>A0A1K0GBN7_9ACTN</name>
<evidence type="ECO:0000313" key="5">
    <source>
        <dbReference type="EMBL" id="OJF09582.1"/>
    </source>
</evidence>
<dbReference type="Proteomes" id="UP000182486">
    <property type="component" value="Unassembled WGS sequence"/>
</dbReference>
<evidence type="ECO:0000256" key="3">
    <source>
        <dbReference type="SAM" id="SignalP"/>
    </source>
</evidence>
<protein>
    <submittedName>
        <fullName evidence="5">Sugar ABC transporter substrate-binding protein</fullName>
    </submittedName>
</protein>
<accession>A0A1K0GBN7</accession>
<dbReference type="Pfam" id="PF13407">
    <property type="entry name" value="Peripla_BP_4"/>
    <property type="match status" value="1"/>
</dbReference>
<feature type="domain" description="Periplasmic binding protein" evidence="4">
    <location>
        <begin position="46"/>
        <end position="310"/>
    </location>
</feature>
<organism evidence="5 6">
    <name type="scientific">Couchioplanes caeruleus subsp. caeruleus</name>
    <dbReference type="NCBI Taxonomy" id="56427"/>
    <lineage>
        <taxon>Bacteria</taxon>
        <taxon>Bacillati</taxon>
        <taxon>Actinomycetota</taxon>
        <taxon>Actinomycetes</taxon>
        <taxon>Micromonosporales</taxon>
        <taxon>Micromonosporaceae</taxon>
        <taxon>Couchioplanes</taxon>
    </lineage>
</organism>
<evidence type="ECO:0000256" key="1">
    <source>
        <dbReference type="ARBA" id="ARBA00004196"/>
    </source>
</evidence>
<evidence type="ECO:0000259" key="4">
    <source>
        <dbReference type="Pfam" id="PF13407"/>
    </source>
</evidence>
<dbReference type="GO" id="GO:0030288">
    <property type="term" value="C:outer membrane-bounded periplasmic space"/>
    <property type="evidence" value="ECO:0007669"/>
    <property type="project" value="TreeGrafter"/>
</dbReference>
<dbReference type="SUPFAM" id="SSF53822">
    <property type="entry name" value="Periplasmic binding protein-like I"/>
    <property type="match status" value="1"/>
</dbReference>
<dbReference type="GO" id="GO:0030246">
    <property type="term" value="F:carbohydrate binding"/>
    <property type="evidence" value="ECO:0007669"/>
    <property type="project" value="TreeGrafter"/>
</dbReference>